<dbReference type="InterPro" id="IPR015946">
    <property type="entry name" value="KH_dom-like_a/b"/>
</dbReference>
<name>A0A840RJK2_9NEIS</name>
<comment type="caution">
    <text evidence="2">The sequence shown here is derived from an EMBL/GenBank/DDBJ whole genome shotgun (WGS) entry which is preliminary data.</text>
</comment>
<comment type="similarity">
    <text evidence="1">Belongs to the OsmC/Ohr family.</text>
</comment>
<dbReference type="SUPFAM" id="SSF82784">
    <property type="entry name" value="OsmC-like"/>
    <property type="match status" value="1"/>
</dbReference>
<dbReference type="AlphaFoldDB" id="A0A840RJK2"/>
<dbReference type="Proteomes" id="UP000543030">
    <property type="component" value="Unassembled WGS sequence"/>
</dbReference>
<evidence type="ECO:0000313" key="3">
    <source>
        <dbReference type="Proteomes" id="UP000543030"/>
    </source>
</evidence>
<evidence type="ECO:0000256" key="1">
    <source>
        <dbReference type="ARBA" id="ARBA00007378"/>
    </source>
</evidence>
<dbReference type="InterPro" id="IPR003718">
    <property type="entry name" value="OsmC/Ohr_fam"/>
</dbReference>
<dbReference type="GO" id="GO:0006979">
    <property type="term" value="P:response to oxidative stress"/>
    <property type="evidence" value="ECO:0007669"/>
    <property type="project" value="InterPro"/>
</dbReference>
<dbReference type="EMBL" id="JACHHN010000011">
    <property type="protein sequence ID" value="MBB5193485.1"/>
    <property type="molecule type" value="Genomic_DNA"/>
</dbReference>
<dbReference type="NCBIfam" id="TIGR03561">
    <property type="entry name" value="organ_hyd_perox"/>
    <property type="match status" value="1"/>
</dbReference>
<dbReference type="Pfam" id="PF02566">
    <property type="entry name" value="OsmC"/>
    <property type="match status" value="1"/>
</dbReference>
<dbReference type="PANTHER" id="PTHR33797:SF2">
    <property type="entry name" value="ORGANIC HYDROPEROXIDE RESISTANCE PROTEIN-LIKE"/>
    <property type="match status" value="1"/>
</dbReference>
<organism evidence="2 3">
    <name type="scientific">Silvimonas terrae</name>
    <dbReference type="NCBI Taxonomy" id="300266"/>
    <lineage>
        <taxon>Bacteria</taxon>
        <taxon>Pseudomonadati</taxon>
        <taxon>Pseudomonadota</taxon>
        <taxon>Betaproteobacteria</taxon>
        <taxon>Neisseriales</taxon>
        <taxon>Chitinibacteraceae</taxon>
        <taxon>Silvimonas</taxon>
    </lineage>
</organism>
<keyword evidence="3" id="KW-1185">Reference proteome</keyword>
<dbReference type="Gene3D" id="2.20.25.10">
    <property type="match status" value="1"/>
</dbReference>
<evidence type="ECO:0000313" key="2">
    <source>
        <dbReference type="EMBL" id="MBB5193485.1"/>
    </source>
</evidence>
<reference evidence="2 3" key="1">
    <citation type="submission" date="2020-08" db="EMBL/GenBank/DDBJ databases">
        <title>Genomic Encyclopedia of Type Strains, Phase IV (KMG-IV): sequencing the most valuable type-strain genomes for metagenomic binning, comparative biology and taxonomic classification.</title>
        <authorList>
            <person name="Goeker M."/>
        </authorList>
    </citation>
    <scope>NUCLEOTIDE SEQUENCE [LARGE SCALE GENOMIC DNA]</scope>
    <source>
        <strain evidence="2 3">DSM 18233</strain>
    </source>
</reference>
<dbReference type="InterPro" id="IPR036102">
    <property type="entry name" value="OsmC/Ohrsf"/>
</dbReference>
<sequence>MTILYRTKATTHGGRNGHVATADGVFTADLALPRELGGSGKAGTNPEQLFASGYAACFESAMLFVAGQAKIKLGETQVQAEVGIGPREDGGFKLEVALTATIKGVDQATAEEIVAKAHQVCPYSHATRGNIKVDVTAIAA</sequence>
<dbReference type="Gene3D" id="3.30.300.20">
    <property type="match status" value="1"/>
</dbReference>
<dbReference type="PANTHER" id="PTHR33797">
    <property type="entry name" value="ORGANIC HYDROPEROXIDE RESISTANCE PROTEIN-LIKE"/>
    <property type="match status" value="1"/>
</dbReference>
<dbReference type="InterPro" id="IPR019953">
    <property type="entry name" value="OHR"/>
</dbReference>
<proteinExistence type="inferred from homology"/>
<protein>
    <submittedName>
        <fullName evidence="2">Ohr subfamily peroxiredoxin</fullName>
    </submittedName>
</protein>
<gene>
    <name evidence="2" type="ORF">HNQ50_004242</name>
</gene>
<accession>A0A840RJK2</accession>
<dbReference type="RefSeq" id="WP_184103121.1">
    <property type="nucleotide sequence ID" value="NZ_JACHHN010000011.1"/>
</dbReference>